<feature type="region of interest" description="Disordered" evidence="1">
    <location>
        <begin position="54"/>
        <end position="89"/>
    </location>
</feature>
<evidence type="ECO:0000313" key="2">
    <source>
        <dbReference type="EMBL" id="EAT83592.1"/>
    </source>
</evidence>
<protein>
    <submittedName>
        <fullName evidence="2">Uncharacterized protein</fullName>
    </submittedName>
</protein>
<feature type="compositionally biased region" description="Low complexity" evidence="1">
    <location>
        <begin position="67"/>
        <end position="87"/>
    </location>
</feature>
<dbReference type="AlphaFoldDB" id="Q0UFR4"/>
<accession>Q0UFR4</accession>
<gene>
    <name evidence="2" type="ORF">SNOG_09400</name>
</gene>
<dbReference type="EMBL" id="CH445338">
    <property type="protein sequence ID" value="EAT83592.1"/>
    <property type="molecule type" value="Genomic_DNA"/>
</dbReference>
<dbReference type="InParanoid" id="Q0UFR4"/>
<organism evidence="2 3">
    <name type="scientific">Phaeosphaeria nodorum (strain SN15 / ATCC MYA-4574 / FGSC 10173)</name>
    <name type="common">Glume blotch fungus</name>
    <name type="synonym">Parastagonospora nodorum</name>
    <dbReference type="NCBI Taxonomy" id="321614"/>
    <lineage>
        <taxon>Eukaryota</taxon>
        <taxon>Fungi</taxon>
        <taxon>Dikarya</taxon>
        <taxon>Ascomycota</taxon>
        <taxon>Pezizomycotina</taxon>
        <taxon>Dothideomycetes</taxon>
        <taxon>Pleosporomycetidae</taxon>
        <taxon>Pleosporales</taxon>
        <taxon>Pleosporineae</taxon>
        <taxon>Phaeosphaeriaceae</taxon>
        <taxon>Parastagonospora</taxon>
    </lineage>
</organism>
<reference evidence="3" key="1">
    <citation type="journal article" date="2007" name="Plant Cell">
        <title>Dothideomycete-plant interactions illuminated by genome sequencing and EST analysis of the wheat pathogen Stagonospora nodorum.</title>
        <authorList>
            <person name="Hane J.K."/>
            <person name="Lowe R.G."/>
            <person name="Solomon P.S."/>
            <person name="Tan K.C."/>
            <person name="Schoch C.L."/>
            <person name="Spatafora J.W."/>
            <person name="Crous P.W."/>
            <person name="Kodira C."/>
            <person name="Birren B.W."/>
            <person name="Galagan J.E."/>
            <person name="Torriani S.F."/>
            <person name="McDonald B.A."/>
            <person name="Oliver R.P."/>
        </authorList>
    </citation>
    <scope>NUCLEOTIDE SEQUENCE [LARGE SCALE GENOMIC DNA]</scope>
    <source>
        <strain evidence="3">SN15 / ATCC MYA-4574 / FGSC 10173</strain>
    </source>
</reference>
<dbReference type="RefSeq" id="XP_001799694.1">
    <property type="nucleotide sequence ID" value="XM_001799642.1"/>
</dbReference>
<proteinExistence type="predicted"/>
<evidence type="ECO:0000313" key="3">
    <source>
        <dbReference type="Proteomes" id="UP000001055"/>
    </source>
</evidence>
<dbReference type="GeneID" id="5976595"/>
<dbReference type="KEGG" id="pno:SNOG_09400"/>
<dbReference type="Proteomes" id="UP000001055">
    <property type="component" value="Unassembled WGS sequence"/>
</dbReference>
<evidence type="ECO:0000256" key="1">
    <source>
        <dbReference type="SAM" id="MobiDB-lite"/>
    </source>
</evidence>
<sequence length="158" mass="16923">MPPTCARPRHVDGVLGIDFRRPGPSLLATDPFSVVRTDPGRPSSSSALILRAPQQDAHLAASKQREGQQQQIESQLPVPSQPSQVPPTCGSCALTPAAFPNLWLPRTSHALVPDRASLEDRHLTCVDISGPSATTTTSASTSRTNHDELIPSISNWSF</sequence>
<name>Q0UFR4_PHANO</name>